<sequence>MRARGVKITPEVSDVLRRSEIDGAMLRLPGGKLERPLYDAVDKTLKALGGKWNRSKAAHVFDRPIADEIAASLDGGIAIDVKKTNEQFFTPALIAARMCDEVDLRADDHVLEPSAGAGSLLGLPMEIGCFISAVEIDARLAENLSEVLHGRHGAGVWNADFLDWQPAVRAPITVVLMNPPFSGGKDVRHVRRAWDFLAPGGRMAAIMGEHAFFAADRASQDFRMWLGNIGARVENLPAGTFKESGTMVGARLVVATKR</sequence>
<organism evidence="1 2">
    <name type="scientific">Sphingomonas abietis</name>
    <dbReference type="NCBI Taxonomy" id="3012344"/>
    <lineage>
        <taxon>Bacteria</taxon>
        <taxon>Pseudomonadati</taxon>
        <taxon>Pseudomonadota</taxon>
        <taxon>Alphaproteobacteria</taxon>
        <taxon>Sphingomonadales</taxon>
        <taxon>Sphingomonadaceae</taxon>
        <taxon>Sphingomonas</taxon>
    </lineage>
</organism>
<protein>
    <recommendedName>
        <fullName evidence="3">Class I SAM-dependent methyltransferase</fullName>
    </recommendedName>
</protein>
<evidence type="ECO:0008006" key="3">
    <source>
        <dbReference type="Google" id="ProtNLM"/>
    </source>
</evidence>
<dbReference type="Proteomes" id="UP001210865">
    <property type="component" value="Chromosome"/>
</dbReference>
<reference evidence="1 2" key="1">
    <citation type="submission" date="2022-12" db="EMBL/GenBank/DDBJ databases">
        <title>Sphingomonas abieness sp. nov., an endophytic bacterium isolated from Abies koreana.</title>
        <authorList>
            <person name="Jiang L."/>
            <person name="Lee J."/>
        </authorList>
    </citation>
    <scope>NUCLEOTIDE SEQUENCE [LARGE SCALE GENOMIC DNA]</scope>
    <source>
        <strain evidence="2">PAMB 00755</strain>
    </source>
</reference>
<dbReference type="Gene3D" id="3.40.50.150">
    <property type="entry name" value="Vaccinia Virus protein VP39"/>
    <property type="match status" value="1"/>
</dbReference>
<dbReference type="InterPro" id="IPR029063">
    <property type="entry name" value="SAM-dependent_MTases_sf"/>
</dbReference>
<gene>
    <name evidence="1" type="ORF">PBT88_07595</name>
</gene>
<dbReference type="RefSeq" id="WP_270078593.1">
    <property type="nucleotide sequence ID" value="NZ_CP115174.1"/>
</dbReference>
<dbReference type="EMBL" id="CP115174">
    <property type="protein sequence ID" value="WBO23964.1"/>
    <property type="molecule type" value="Genomic_DNA"/>
</dbReference>
<evidence type="ECO:0000313" key="2">
    <source>
        <dbReference type="Proteomes" id="UP001210865"/>
    </source>
</evidence>
<accession>A0ABY7NQZ2</accession>
<dbReference type="CDD" id="cd02440">
    <property type="entry name" value="AdoMet_MTases"/>
    <property type="match status" value="1"/>
</dbReference>
<evidence type="ECO:0000313" key="1">
    <source>
        <dbReference type="EMBL" id="WBO23964.1"/>
    </source>
</evidence>
<dbReference type="PRINTS" id="PR00507">
    <property type="entry name" value="N12N6MTFRASE"/>
</dbReference>
<proteinExistence type="predicted"/>
<keyword evidence="2" id="KW-1185">Reference proteome</keyword>
<name>A0ABY7NQZ2_9SPHN</name>
<dbReference type="SUPFAM" id="SSF53335">
    <property type="entry name" value="S-adenosyl-L-methionine-dependent methyltransferases"/>
    <property type="match status" value="1"/>
</dbReference>